<dbReference type="GO" id="GO:0006281">
    <property type="term" value="P:DNA repair"/>
    <property type="evidence" value="ECO:0007669"/>
    <property type="project" value="UniProtKB-UniRule"/>
</dbReference>
<reference evidence="15 16" key="1">
    <citation type="submission" date="2014-04" db="EMBL/GenBank/DDBJ databases">
        <title>Marinobacterium kochiensis sp. nov., isolated from sediment sample collected from Kochi backwaters in Kerala, India.</title>
        <authorList>
            <person name="Singh A."/>
            <person name="Pinnaka A.K."/>
        </authorList>
    </citation>
    <scope>NUCLEOTIDE SEQUENCE [LARGE SCALE GENOMIC DNA]</scope>
    <source>
        <strain evidence="15 16">AK27</strain>
    </source>
</reference>
<keyword evidence="6 13" id="KW-0808">Transferase</keyword>
<evidence type="ECO:0000256" key="10">
    <source>
        <dbReference type="ARBA" id="ARBA00022932"/>
    </source>
</evidence>
<dbReference type="eggNOG" id="COG0587">
    <property type="taxonomic scope" value="Bacteria"/>
</dbReference>
<dbReference type="InterPro" id="IPR003141">
    <property type="entry name" value="Pol/His_phosphatase_N"/>
</dbReference>
<comment type="similarity">
    <text evidence="2 13">Belongs to the DNA polymerase type-C family. DnaE2 subfamily.</text>
</comment>
<dbReference type="Pfam" id="PF17657">
    <property type="entry name" value="DNA_pol3_finger"/>
    <property type="match status" value="1"/>
</dbReference>
<dbReference type="InterPro" id="IPR029460">
    <property type="entry name" value="DNAPol_HHH"/>
</dbReference>
<gene>
    <name evidence="13" type="primary">dnaE2</name>
    <name evidence="15" type="ORF">ADIMK_2874</name>
</gene>
<sequence length="1039" mass="116751">MNSALAGYAELHAVSNFSFLRGGSHPEELVAQAAAQGYRALALTDECSVAGVVRAHQEAKELGLQLLIGSEFKVDGRVLVILARDRRGYAQLCALITCGRRRGKKGGYLLTLEDFEKELDRCLILFQPGRDDSNTEADLNWLRRHHAGRSWVLVERLLDSDDRWRYHRLMEMHERHSIPLVCAGDVNMHEPSRQPLQDILTAIRLRTTIDQAGWRLAANAERHLRSLPKLEKIYPQALREQTLEIASLCSFSLDELRYEYPDELVPNGLTPRAHLRALVEAGVKRRFPEGVPEQVRQQIERELQLIAELKYEPYFLTIEDIVRFARDNRILCQGRGSAANSVVCYCLGITEVDPRRVNLLFERFLSKERNEPPDIDVDFEHQRREEVIQYIYRRYGRDRAGLAAAVISYCSRSAIRDVGRALGFDDAYLGWLISQIDRRDTVQPWLKQLEKLGGDKPAQRFRHLLMLVPQILHFPRHLSQHVGGFVISSGPLHQLVPIENAAMEGRTLIQWNKDDLEALGLLKIDVLALGMLSALRRALHLLGERDGREWLLQDIPREDLSVYDMLSEGDSMGVFQVESRAQMNMLPRLRPHCYYDLVVQVAIVRPGPIQGDMVHPYLLRRQGKEAIDYPSEAVKAVLEPTLGVPIFQEQVIRLAMVAAGFSGGEADQLRRAMAAWRRSGHIAIYQQKLRSGMMARGYSAEYAERICRQIEGFGEYGFPESHAASFALLVYLSAWIKCHEPAAFCCALLNSQPMGFYSPSQLVQDARRHGVQVRPVCINASAYDCTLEYDSPEQRAAGRGILRLGFRLVKGMSRSAGEQIAAMRPIDGYRSVADLRARVRLGRRDYDALAAANALAAIAGHRHQARWALMNDEAVLELDTQAAESDTSCLLGSEAVMPAPDERSELQADYRHLGLTLGRHPMALLRERGVLSRCVPSTGLAGVESGRPVRVAGLVTNRQRPGTATGITFVTLEDEHGPINLVVWQATARAQRKALLGSRILQVDGILEREGGLIHVIAGRLTDITSLWDGLSSRSRDFH</sequence>
<evidence type="ECO:0000256" key="5">
    <source>
        <dbReference type="ARBA" id="ARBA00022490"/>
    </source>
</evidence>
<dbReference type="Gene3D" id="1.10.150.870">
    <property type="match status" value="1"/>
</dbReference>
<keyword evidence="16" id="KW-1185">Reference proteome</keyword>
<organism evidence="15 16">
    <name type="scientific">Marinobacterium lacunae</name>
    <dbReference type="NCBI Taxonomy" id="1232683"/>
    <lineage>
        <taxon>Bacteria</taxon>
        <taxon>Pseudomonadati</taxon>
        <taxon>Pseudomonadota</taxon>
        <taxon>Gammaproteobacteria</taxon>
        <taxon>Oceanospirillales</taxon>
        <taxon>Oceanospirillaceae</taxon>
        <taxon>Marinobacterium</taxon>
    </lineage>
</organism>
<dbReference type="SMART" id="SM00481">
    <property type="entry name" value="POLIIIAc"/>
    <property type="match status" value="1"/>
</dbReference>
<evidence type="ECO:0000256" key="3">
    <source>
        <dbReference type="ARBA" id="ARBA00012417"/>
    </source>
</evidence>
<protein>
    <recommendedName>
        <fullName evidence="4 13">Error-prone DNA polymerase</fullName>
        <ecNumber evidence="3 13">2.7.7.7</ecNumber>
    </recommendedName>
</protein>
<dbReference type="PANTHER" id="PTHR32294">
    <property type="entry name" value="DNA POLYMERASE III SUBUNIT ALPHA"/>
    <property type="match status" value="1"/>
</dbReference>
<evidence type="ECO:0000256" key="13">
    <source>
        <dbReference type="HAMAP-Rule" id="MF_01902"/>
    </source>
</evidence>
<proteinExistence type="inferred from homology"/>
<evidence type="ECO:0000256" key="4">
    <source>
        <dbReference type="ARBA" id="ARBA00017273"/>
    </source>
</evidence>
<dbReference type="InterPro" id="IPR004805">
    <property type="entry name" value="DnaE2/DnaE/PolC"/>
</dbReference>
<dbReference type="HAMAP" id="MF_01902">
    <property type="entry name" value="DNApol_error_prone"/>
    <property type="match status" value="1"/>
</dbReference>
<evidence type="ECO:0000256" key="2">
    <source>
        <dbReference type="ARBA" id="ARBA00007391"/>
    </source>
</evidence>
<dbReference type="EMBL" id="JMQN01000043">
    <property type="protein sequence ID" value="KEA62904.1"/>
    <property type="molecule type" value="Genomic_DNA"/>
</dbReference>
<dbReference type="CDD" id="cd04485">
    <property type="entry name" value="DnaE_OBF"/>
    <property type="match status" value="1"/>
</dbReference>
<comment type="catalytic activity">
    <reaction evidence="12 13">
        <text>DNA(n) + a 2'-deoxyribonucleoside 5'-triphosphate = DNA(n+1) + diphosphate</text>
        <dbReference type="Rhea" id="RHEA:22508"/>
        <dbReference type="Rhea" id="RHEA-COMP:17339"/>
        <dbReference type="Rhea" id="RHEA-COMP:17340"/>
        <dbReference type="ChEBI" id="CHEBI:33019"/>
        <dbReference type="ChEBI" id="CHEBI:61560"/>
        <dbReference type="ChEBI" id="CHEBI:173112"/>
        <dbReference type="EC" id="2.7.7.7"/>
    </reaction>
</comment>
<dbReference type="InterPro" id="IPR016195">
    <property type="entry name" value="Pol/histidinol_Pase-like"/>
</dbReference>
<dbReference type="Pfam" id="PF01336">
    <property type="entry name" value="tRNA_anti-codon"/>
    <property type="match status" value="1"/>
</dbReference>
<evidence type="ECO:0000256" key="12">
    <source>
        <dbReference type="ARBA" id="ARBA00049244"/>
    </source>
</evidence>
<dbReference type="SUPFAM" id="SSF89550">
    <property type="entry name" value="PHP domain-like"/>
    <property type="match status" value="1"/>
</dbReference>
<dbReference type="GO" id="GO:0003676">
    <property type="term" value="F:nucleic acid binding"/>
    <property type="evidence" value="ECO:0007669"/>
    <property type="project" value="InterPro"/>
</dbReference>
<dbReference type="Pfam" id="PF02811">
    <property type="entry name" value="PHP"/>
    <property type="match status" value="1"/>
</dbReference>
<dbReference type="Proteomes" id="UP000028252">
    <property type="component" value="Unassembled WGS sequence"/>
</dbReference>
<keyword evidence="11 13" id="KW-0234">DNA repair</keyword>
<comment type="function">
    <text evidence="13">DNA polymerase involved in damage-induced mutagenesis and translesion synthesis (TLS). It is not the major replicative DNA polymerase.</text>
</comment>
<accession>A0A081FWJ9</accession>
<evidence type="ECO:0000256" key="6">
    <source>
        <dbReference type="ARBA" id="ARBA00022679"/>
    </source>
</evidence>
<dbReference type="CDD" id="cd07434">
    <property type="entry name" value="PHP_PolIIIA_DnaE2"/>
    <property type="match status" value="1"/>
</dbReference>
<keyword evidence="5 13" id="KW-0963">Cytoplasm</keyword>
<dbReference type="GO" id="GO:0003887">
    <property type="term" value="F:DNA-directed DNA polymerase activity"/>
    <property type="evidence" value="ECO:0007669"/>
    <property type="project" value="UniProtKB-UniRule"/>
</dbReference>
<dbReference type="Pfam" id="PF14579">
    <property type="entry name" value="HHH_6"/>
    <property type="match status" value="1"/>
</dbReference>
<dbReference type="InterPro" id="IPR011708">
    <property type="entry name" value="DNA_pol3_alpha_NTPase_dom"/>
</dbReference>
<dbReference type="InterPro" id="IPR004365">
    <property type="entry name" value="NA-bd_OB_tRNA"/>
</dbReference>
<dbReference type="PATRIC" id="fig|1232683.4.peg.2825"/>
<dbReference type="NCBIfam" id="NF004225">
    <property type="entry name" value="PRK05672.1"/>
    <property type="match status" value="1"/>
</dbReference>
<dbReference type="Pfam" id="PF07733">
    <property type="entry name" value="DNA_pol3_alpha"/>
    <property type="match status" value="1"/>
</dbReference>
<dbReference type="InterPro" id="IPR004013">
    <property type="entry name" value="PHP_dom"/>
</dbReference>
<dbReference type="Gene3D" id="3.20.20.140">
    <property type="entry name" value="Metal-dependent hydrolases"/>
    <property type="match status" value="1"/>
</dbReference>
<comment type="subcellular location">
    <subcellularLocation>
        <location evidence="1 13">Cytoplasm</location>
    </subcellularLocation>
</comment>
<feature type="domain" description="Polymerase/histidinol phosphatase N-terminal" evidence="14">
    <location>
        <begin position="9"/>
        <end position="76"/>
    </location>
</feature>
<dbReference type="GO" id="GO:0005737">
    <property type="term" value="C:cytoplasm"/>
    <property type="evidence" value="ECO:0007669"/>
    <property type="project" value="UniProtKB-SubCell"/>
</dbReference>
<dbReference type="GO" id="GO:0006260">
    <property type="term" value="P:DNA replication"/>
    <property type="evidence" value="ECO:0007669"/>
    <property type="project" value="UniProtKB-KW"/>
</dbReference>
<keyword evidence="8 13" id="KW-0235">DNA replication</keyword>
<dbReference type="STRING" id="1232683.ADIMK_2874"/>
<dbReference type="GO" id="GO:0008408">
    <property type="term" value="F:3'-5' exonuclease activity"/>
    <property type="evidence" value="ECO:0007669"/>
    <property type="project" value="InterPro"/>
</dbReference>
<evidence type="ECO:0000259" key="14">
    <source>
        <dbReference type="SMART" id="SM00481"/>
    </source>
</evidence>
<keyword evidence="7 13" id="KW-0548">Nucleotidyltransferase</keyword>
<dbReference type="InterPro" id="IPR040982">
    <property type="entry name" value="DNA_pol3_finger"/>
</dbReference>
<evidence type="ECO:0000313" key="16">
    <source>
        <dbReference type="Proteomes" id="UP000028252"/>
    </source>
</evidence>
<evidence type="ECO:0000256" key="1">
    <source>
        <dbReference type="ARBA" id="ARBA00004496"/>
    </source>
</evidence>
<keyword evidence="9 13" id="KW-0227">DNA damage</keyword>
<evidence type="ECO:0000256" key="7">
    <source>
        <dbReference type="ARBA" id="ARBA00022695"/>
    </source>
</evidence>
<evidence type="ECO:0000256" key="11">
    <source>
        <dbReference type="ARBA" id="ARBA00023204"/>
    </source>
</evidence>
<dbReference type="NCBIfam" id="TIGR00594">
    <property type="entry name" value="polc"/>
    <property type="match status" value="1"/>
</dbReference>
<evidence type="ECO:0000256" key="9">
    <source>
        <dbReference type="ARBA" id="ARBA00022763"/>
    </source>
</evidence>
<evidence type="ECO:0000313" key="15">
    <source>
        <dbReference type="EMBL" id="KEA62904.1"/>
    </source>
</evidence>
<keyword evidence="10 13" id="KW-0239">DNA-directed DNA polymerase</keyword>
<dbReference type="PANTHER" id="PTHR32294:SF4">
    <property type="entry name" value="ERROR-PRONE DNA POLYMERASE"/>
    <property type="match status" value="1"/>
</dbReference>
<dbReference type="AlphaFoldDB" id="A0A081FWJ9"/>
<dbReference type="InterPro" id="IPR023073">
    <property type="entry name" value="DnaE2"/>
</dbReference>
<comment type="caution">
    <text evidence="15">The sequence shown here is derived from an EMBL/GenBank/DDBJ whole genome shotgun (WGS) entry which is preliminary data.</text>
</comment>
<evidence type="ECO:0000256" key="8">
    <source>
        <dbReference type="ARBA" id="ARBA00022705"/>
    </source>
</evidence>
<dbReference type="EC" id="2.7.7.7" evidence="3 13"/>
<name>A0A081FWJ9_9GAMM</name>